<evidence type="ECO:0000313" key="2">
    <source>
        <dbReference type="Proteomes" id="UP000886998"/>
    </source>
</evidence>
<keyword evidence="2" id="KW-1185">Reference proteome</keyword>
<sequence>MCTSVFSAYAFSLDFVKTWKTPPSHDWYQQNGPGAALELKGDRKIQTTITRLISGHTRGLTFVQGQKTFPVCLKCDVHQASSEPLLRKTRASEKPYLGESNDGV</sequence>
<organism evidence="1 2">
    <name type="scientific">Trichonephila inaurata madagascariensis</name>
    <dbReference type="NCBI Taxonomy" id="2747483"/>
    <lineage>
        <taxon>Eukaryota</taxon>
        <taxon>Metazoa</taxon>
        <taxon>Ecdysozoa</taxon>
        <taxon>Arthropoda</taxon>
        <taxon>Chelicerata</taxon>
        <taxon>Arachnida</taxon>
        <taxon>Araneae</taxon>
        <taxon>Araneomorphae</taxon>
        <taxon>Entelegynae</taxon>
        <taxon>Araneoidea</taxon>
        <taxon>Nephilidae</taxon>
        <taxon>Trichonephila</taxon>
        <taxon>Trichonephila inaurata</taxon>
    </lineage>
</organism>
<dbReference type="Proteomes" id="UP000886998">
    <property type="component" value="Unassembled WGS sequence"/>
</dbReference>
<protein>
    <submittedName>
        <fullName evidence="1">Uncharacterized protein</fullName>
    </submittedName>
</protein>
<accession>A0A8X6YBL1</accession>
<gene>
    <name evidence="1" type="primary">AVEN_243418_1</name>
    <name evidence="1" type="ORF">TNIN_479541</name>
</gene>
<dbReference type="OrthoDB" id="6447293at2759"/>
<name>A0A8X6YBL1_9ARAC</name>
<proteinExistence type="predicted"/>
<dbReference type="EMBL" id="BMAV01016112">
    <property type="protein sequence ID" value="GFY66584.1"/>
    <property type="molecule type" value="Genomic_DNA"/>
</dbReference>
<comment type="caution">
    <text evidence="1">The sequence shown here is derived from an EMBL/GenBank/DDBJ whole genome shotgun (WGS) entry which is preliminary data.</text>
</comment>
<dbReference type="AlphaFoldDB" id="A0A8X6YBL1"/>
<reference evidence="1" key="1">
    <citation type="submission" date="2020-08" db="EMBL/GenBank/DDBJ databases">
        <title>Multicomponent nature underlies the extraordinary mechanical properties of spider dragline silk.</title>
        <authorList>
            <person name="Kono N."/>
            <person name="Nakamura H."/>
            <person name="Mori M."/>
            <person name="Yoshida Y."/>
            <person name="Ohtoshi R."/>
            <person name="Malay A.D."/>
            <person name="Moran D.A.P."/>
            <person name="Tomita M."/>
            <person name="Numata K."/>
            <person name="Arakawa K."/>
        </authorList>
    </citation>
    <scope>NUCLEOTIDE SEQUENCE</scope>
</reference>
<evidence type="ECO:0000313" key="1">
    <source>
        <dbReference type="EMBL" id="GFY66584.1"/>
    </source>
</evidence>